<evidence type="ECO:0000313" key="3">
    <source>
        <dbReference type="Proteomes" id="UP000886824"/>
    </source>
</evidence>
<keyword evidence="1" id="KW-0175">Coiled coil</keyword>
<comment type="caution">
    <text evidence="2">The sequence shown here is derived from an EMBL/GenBank/DDBJ whole genome shotgun (WGS) entry which is preliminary data.</text>
</comment>
<reference evidence="2" key="2">
    <citation type="submission" date="2021-04" db="EMBL/GenBank/DDBJ databases">
        <authorList>
            <person name="Gilroy R."/>
        </authorList>
    </citation>
    <scope>NUCLEOTIDE SEQUENCE</scope>
    <source>
        <strain evidence="2">CHK33-7979</strain>
    </source>
</reference>
<name>A0A9D1Z5A6_9FIRM</name>
<accession>A0A9D1Z5A6</accession>
<protein>
    <submittedName>
        <fullName evidence="2">Uncharacterized protein</fullName>
    </submittedName>
</protein>
<proteinExistence type="predicted"/>
<reference evidence="2" key="1">
    <citation type="journal article" date="2021" name="PeerJ">
        <title>Extensive microbial diversity within the chicken gut microbiome revealed by metagenomics and culture.</title>
        <authorList>
            <person name="Gilroy R."/>
            <person name="Ravi A."/>
            <person name="Getino M."/>
            <person name="Pursley I."/>
            <person name="Horton D.L."/>
            <person name="Alikhan N.F."/>
            <person name="Baker D."/>
            <person name="Gharbi K."/>
            <person name="Hall N."/>
            <person name="Watson M."/>
            <person name="Adriaenssens E.M."/>
            <person name="Foster-Nyarko E."/>
            <person name="Jarju S."/>
            <person name="Secka A."/>
            <person name="Antonio M."/>
            <person name="Oren A."/>
            <person name="Chaudhuri R.R."/>
            <person name="La Ragione R."/>
            <person name="Hildebrand F."/>
            <person name="Pallen M.J."/>
        </authorList>
    </citation>
    <scope>NUCLEOTIDE SEQUENCE</scope>
    <source>
        <strain evidence="2">CHK33-7979</strain>
    </source>
</reference>
<dbReference type="AlphaFoldDB" id="A0A9D1Z5A6"/>
<dbReference type="Proteomes" id="UP000886824">
    <property type="component" value="Unassembled WGS sequence"/>
</dbReference>
<organism evidence="2 3">
    <name type="scientific">Candidatus Intestinimonas merdavium</name>
    <dbReference type="NCBI Taxonomy" id="2838622"/>
    <lineage>
        <taxon>Bacteria</taxon>
        <taxon>Bacillati</taxon>
        <taxon>Bacillota</taxon>
        <taxon>Clostridia</taxon>
        <taxon>Eubacteriales</taxon>
        <taxon>Intestinimonas</taxon>
    </lineage>
</organism>
<sequence length="69" mass="8243">MTNEELLDQVVKMLEQQTERIELKIELDVSKKIEALFDGYKLTHEKQWELEKKLAELERRIETLEIKAG</sequence>
<dbReference type="EMBL" id="DXCX01000084">
    <property type="protein sequence ID" value="HIY73910.1"/>
    <property type="molecule type" value="Genomic_DNA"/>
</dbReference>
<evidence type="ECO:0000256" key="1">
    <source>
        <dbReference type="SAM" id="Coils"/>
    </source>
</evidence>
<feature type="coiled-coil region" evidence="1">
    <location>
        <begin position="40"/>
        <end position="67"/>
    </location>
</feature>
<gene>
    <name evidence="2" type="ORF">H9826_08055</name>
</gene>
<evidence type="ECO:0000313" key="2">
    <source>
        <dbReference type="EMBL" id="HIY73910.1"/>
    </source>
</evidence>